<evidence type="ECO:0000259" key="10">
    <source>
        <dbReference type="Pfam" id="PF00171"/>
    </source>
</evidence>
<dbReference type="FunFam" id="3.40.309.10:FF:000009">
    <property type="entry name" value="Aldehyde dehydrogenase A"/>
    <property type="match status" value="1"/>
</dbReference>
<keyword evidence="3" id="KW-0520">NAD</keyword>
<dbReference type="EMBL" id="CP060635">
    <property type="protein sequence ID" value="QNM08113.1"/>
    <property type="molecule type" value="Genomic_DNA"/>
</dbReference>
<feature type="active site" evidence="8">
    <location>
        <position position="248"/>
    </location>
</feature>
<dbReference type="PROSITE" id="PS00070">
    <property type="entry name" value="ALDEHYDE_DEHYDR_CYS"/>
    <property type="match status" value="1"/>
</dbReference>
<evidence type="ECO:0000256" key="4">
    <source>
        <dbReference type="ARBA" id="ARBA00050326"/>
    </source>
</evidence>
<reference evidence="11 12" key="1">
    <citation type="submission" date="2020-08" db="EMBL/GenBank/DDBJ databases">
        <authorList>
            <person name="Liu C."/>
            <person name="Sun Q."/>
        </authorList>
    </citation>
    <scope>NUCLEOTIDE SEQUENCE [LARGE SCALE GENOMIC DNA]</scope>
    <source>
        <strain evidence="11 12">NSJ-29</strain>
    </source>
</reference>
<name>A0A7G9GBD1_9FIRM</name>
<dbReference type="AlphaFoldDB" id="A0A7G9GBD1"/>
<dbReference type="Pfam" id="PF00171">
    <property type="entry name" value="Aldedh"/>
    <property type="match status" value="1"/>
</dbReference>
<dbReference type="InterPro" id="IPR016161">
    <property type="entry name" value="Ald_DH/histidinol_DH"/>
</dbReference>
<evidence type="ECO:0000256" key="7">
    <source>
        <dbReference type="ARBA" id="ARBA00067277"/>
    </source>
</evidence>
<evidence type="ECO:0000256" key="5">
    <source>
        <dbReference type="ARBA" id="ARBA00054572"/>
    </source>
</evidence>
<dbReference type="InterPro" id="IPR016163">
    <property type="entry name" value="Ald_DH_C"/>
</dbReference>
<evidence type="ECO:0000256" key="3">
    <source>
        <dbReference type="ARBA" id="ARBA00023027"/>
    </source>
</evidence>
<dbReference type="EC" id="1.2.1.97" evidence="6"/>
<evidence type="ECO:0000256" key="9">
    <source>
        <dbReference type="RuleBase" id="RU003345"/>
    </source>
</evidence>
<sequence>MRIYDLFVNGRWIQPETAAWIENVNPATGEVFCRVPQAGPKEVEDALAGAYEARKSWGKTLAKEREKILLRAADYMEANAEKFLPDLIDESGSSYVKMSAEIGSCVDLLRTAAGECSRIGGGVIQGEYHNHLSYYVRNPLGVVVGIAPFNYPLFLAIDKVAFALAMGNTFILKPASYTPLSGLVIAECFEHAGLPHGVLSVLPGSGKTVGDALAMDPRVRMVALTGSSEVGRKLAQQAAGKLKRYSLELGGKNPMLILKDFDVDKAAELASFGGYFHQGQICMATSRIVVEAPVYEDFCQALAEKAAKVPVGDPHSPDTIVGPLIHEKQCMVLDELVSDAVGKGAKLLAGGKHEGAFYEPTLLADVTPDMKVFYEECFGPVISVVRAEDARQGLALCNDNEYGLSSSILTNDISLALELADEMEAGMVHINESTVVGSTRAPFGGVKMSGVGRENSSFSAEEYTEVKWITVQH</sequence>
<dbReference type="PROSITE" id="PS00687">
    <property type="entry name" value="ALDEHYDE_DEHYDR_GLU"/>
    <property type="match status" value="1"/>
</dbReference>
<keyword evidence="12" id="KW-1185">Reference proteome</keyword>
<gene>
    <name evidence="11" type="ORF">H9Q79_14645</name>
</gene>
<dbReference type="InterPro" id="IPR029510">
    <property type="entry name" value="Ald_DH_CS_GLU"/>
</dbReference>
<organism evidence="11 12">
    <name type="scientific">Wansuia hejianensis</name>
    <dbReference type="NCBI Taxonomy" id="2763667"/>
    <lineage>
        <taxon>Bacteria</taxon>
        <taxon>Bacillati</taxon>
        <taxon>Bacillota</taxon>
        <taxon>Clostridia</taxon>
        <taxon>Lachnospirales</taxon>
        <taxon>Lachnospiraceae</taxon>
        <taxon>Wansuia</taxon>
    </lineage>
</organism>
<evidence type="ECO:0000256" key="1">
    <source>
        <dbReference type="ARBA" id="ARBA00009986"/>
    </source>
</evidence>
<evidence type="ECO:0000313" key="12">
    <source>
        <dbReference type="Proteomes" id="UP000515860"/>
    </source>
</evidence>
<dbReference type="SUPFAM" id="SSF53720">
    <property type="entry name" value="ALDH-like"/>
    <property type="match status" value="1"/>
</dbReference>
<dbReference type="InterPro" id="IPR015590">
    <property type="entry name" value="Aldehyde_DH_dom"/>
</dbReference>
<dbReference type="PANTHER" id="PTHR42986">
    <property type="entry name" value="BENZALDEHYDE DEHYDROGENASE YFMT"/>
    <property type="match status" value="1"/>
</dbReference>
<comment type="catalytic activity">
    <reaction evidence="4">
        <text>(2S)-3-sulfolactaldehyde + NAD(+) + H2O = (2S)-3-sulfolactate + NADH + 2 H(+)</text>
        <dbReference type="Rhea" id="RHEA:47932"/>
        <dbReference type="ChEBI" id="CHEBI:15377"/>
        <dbReference type="ChEBI" id="CHEBI:15378"/>
        <dbReference type="ChEBI" id="CHEBI:57540"/>
        <dbReference type="ChEBI" id="CHEBI:57945"/>
        <dbReference type="ChEBI" id="CHEBI:61289"/>
        <dbReference type="ChEBI" id="CHEBI:90109"/>
        <dbReference type="EC" id="1.2.1.97"/>
    </reaction>
    <physiologicalReaction direction="left-to-right" evidence="4">
        <dbReference type="Rhea" id="RHEA:47933"/>
    </physiologicalReaction>
</comment>
<dbReference type="Proteomes" id="UP000515860">
    <property type="component" value="Chromosome"/>
</dbReference>
<comment type="function">
    <text evidence="5">Part of the sulfo-TAL (or sulfo-SFT) pathway, a D-sulfoquinovose degradation pathway that produces sulfolactate (SL). Catalyzes the oxidation of 3-sulfolactaldehyde (SLA) to sulfolactate (SL).</text>
</comment>
<dbReference type="InterPro" id="IPR016162">
    <property type="entry name" value="Ald_DH_N"/>
</dbReference>
<dbReference type="GO" id="GO:0016620">
    <property type="term" value="F:oxidoreductase activity, acting on the aldehyde or oxo group of donors, NAD or NADP as acceptor"/>
    <property type="evidence" value="ECO:0007669"/>
    <property type="project" value="InterPro"/>
</dbReference>
<keyword evidence="2 9" id="KW-0560">Oxidoreductase</keyword>
<feature type="domain" description="Aldehyde dehydrogenase" evidence="10">
    <location>
        <begin position="12"/>
        <end position="469"/>
    </location>
</feature>
<dbReference type="RefSeq" id="WP_118646467.1">
    <property type="nucleotide sequence ID" value="NZ_CP060635.1"/>
</dbReference>
<evidence type="ECO:0000256" key="2">
    <source>
        <dbReference type="ARBA" id="ARBA00023002"/>
    </source>
</evidence>
<comment type="similarity">
    <text evidence="1 9">Belongs to the aldehyde dehydrogenase family.</text>
</comment>
<dbReference type="PANTHER" id="PTHR42986:SF1">
    <property type="entry name" value="BENZALDEHYDE DEHYDROGENASE YFMT"/>
    <property type="match status" value="1"/>
</dbReference>
<evidence type="ECO:0000256" key="8">
    <source>
        <dbReference type="PROSITE-ProRule" id="PRU10007"/>
    </source>
</evidence>
<accession>A0A7G9GBD1</accession>
<evidence type="ECO:0000313" key="11">
    <source>
        <dbReference type="EMBL" id="QNM08113.1"/>
    </source>
</evidence>
<dbReference type="Gene3D" id="3.40.605.10">
    <property type="entry name" value="Aldehyde Dehydrogenase, Chain A, domain 1"/>
    <property type="match status" value="1"/>
</dbReference>
<protein>
    <recommendedName>
        <fullName evidence="7">3-sulfolactaldehyde dehydrogenase</fullName>
        <ecNumber evidence="6">1.2.1.97</ecNumber>
    </recommendedName>
</protein>
<dbReference type="KEGG" id="whj:H9Q79_14645"/>
<dbReference type="InterPro" id="IPR016160">
    <property type="entry name" value="Ald_DH_CS_CYS"/>
</dbReference>
<evidence type="ECO:0000256" key="6">
    <source>
        <dbReference type="ARBA" id="ARBA00066984"/>
    </source>
</evidence>
<dbReference type="Gene3D" id="3.40.309.10">
    <property type="entry name" value="Aldehyde Dehydrogenase, Chain A, domain 2"/>
    <property type="match status" value="1"/>
</dbReference>
<dbReference type="FunFam" id="3.40.605.10:FF:000007">
    <property type="entry name" value="NAD/NADP-dependent betaine aldehyde dehydrogenase"/>
    <property type="match status" value="1"/>
</dbReference>
<proteinExistence type="inferred from homology"/>